<feature type="transmembrane region" description="Helical" evidence="1">
    <location>
        <begin position="7"/>
        <end position="28"/>
    </location>
</feature>
<name>A0A429ZEU9_9ENTE</name>
<dbReference type="Proteomes" id="UP000288490">
    <property type="component" value="Unassembled WGS sequence"/>
</dbReference>
<feature type="transmembrane region" description="Helical" evidence="1">
    <location>
        <begin position="71"/>
        <end position="88"/>
    </location>
</feature>
<dbReference type="EMBL" id="NGJT01000017">
    <property type="protein sequence ID" value="RST92185.1"/>
    <property type="molecule type" value="Genomic_DNA"/>
</dbReference>
<feature type="transmembrane region" description="Helical" evidence="1">
    <location>
        <begin position="40"/>
        <end position="59"/>
    </location>
</feature>
<dbReference type="AlphaFoldDB" id="A0A429ZEU9"/>
<organism evidence="2 3">
    <name type="scientific">Vagococcus bubulae</name>
    <dbReference type="NCBI Taxonomy" id="1977868"/>
    <lineage>
        <taxon>Bacteria</taxon>
        <taxon>Bacillati</taxon>
        <taxon>Bacillota</taxon>
        <taxon>Bacilli</taxon>
        <taxon>Lactobacillales</taxon>
        <taxon>Enterococcaceae</taxon>
        <taxon>Vagococcus</taxon>
    </lineage>
</organism>
<keyword evidence="1" id="KW-1133">Transmembrane helix</keyword>
<reference evidence="2 3" key="1">
    <citation type="submission" date="2017-05" db="EMBL/GenBank/DDBJ databases">
        <title>Vagococcus spp. assemblies.</title>
        <authorList>
            <person name="Gulvik C.A."/>
        </authorList>
    </citation>
    <scope>NUCLEOTIDE SEQUENCE [LARGE SCALE GENOMIC DNA]</scope>
    <source>
        <strain evidence="2 3">SS1994</strain>
    </source>
</reference>
<feature type="transmembrane region" description="Helical" evidence="1">
    <location>
        <begin position="94"/>
        <end position="116"/>
    </location>
</feature>
<comment type="caution">
    <text evidence="2">The sequence shown here is derived from an EMBL/GenBank/DDBJ whole genome shotgun (WGS) entry which is preliminary data.</text>
</comment>
<proteinExistence type="predicted"/>
<gene>
    <name evidence="2" type="ORF">CBF36_08850</name>
</gene>
<accession>A0A429ZEU9</accession>
<keyword evidence="1" id="KW-0472">Membrane</keyword>
<sequence>MKSEYHQILFLSLIYSIIYFLSLIFATGHGIGFKFDDNQAIAYILVLILFSISISSFKIKDIKQRHSMVKFINVLIILFIVLFLSGIVGSNEAMFIFIFPIFIIPIFIFIWSLHYLTFNKKYHTSDSE</sequence>
<evidence type="ECO:0000256" key="1">
    <source>
        <dbReference type="SAM" id="Phobius"/>
    </source>
</evidence>
<evidence type="ECO:0000313" key="3">
    <source>
        <dbReference type="Proteomes" id="UP000288490"/>
    </source>
</evidence>
<keyword evidence="3" id="KW-1185">Reference proteome</keyword>
<protein>
    <submittedName>
        <fullName evidence="2">Uncharacterized protein</fullName>
    </submittedName>
</protein>
<keyword evidence="1" id="KW-0812">Transmembrane</keyword>
<evidence type="ECO:0000313" key="2">
    <source>
        <dbReference type="EMBL" id="RST92185.1"/>
    </source>
</evidence>